<gene>
    <name evidence="2" type="ORF">LCGC14_1723940</name>
</gene>
<proteinExistence type="predicted"/>
<name>A0A0F9HZC6_9ZZZZ</name>
<reference evidence="2" key="1">
    <citation type="journal article" date="2015" name="Nature">
        <title>Complex archaea that bridge the gap between prokaryotes and eukaryotes.</title>
        <authorList>
            <person name="Spang A."/>
            <person name="Saw J.H."/>
            <person name="Jorgensen S.L."/>
            <person name="Zaremba-Niedzwiedzka K."/>
            <person name="Martijn J."/>
            <person name="Lind A.E."/>
            <person name="van Eijk R."/>
            <person name="Schleper C."/>
            <person name="Guy L."/>
            <person name="Ettema T.J."/>
        </authorList>
    </citation>
    <scope>NUCLEOTIDE SEQUENCE</scope>
</reference>
<dbReference type="AlphaFoldDB" id="A0A0F9HZC6"/>
<feature type="compositionally biased region" description="Basic and acidic residues" evidence="1">
    <location>
        <begin position="78"/>
        <end position="95"/>
    </location>
</feature>
<feature type="region of interest" description="Disordered" evidence="1">
    <location>
        <begin position="55"/>
        <end position="95"/>
    </location>
</feature>
<protein>
    <submittedName>
        <fullName evidence="2">Uncharacterized protein</fullName>
    </submittedName>
</protein>
<sequence length="95" mass="11301">MKTESEWLQNFRRNLDSELVQREDKERKHIIIWELSWIDDRLRQIAKHAGKYVKVEDSEDNSPRTKFSEWGRGIVPSHDSENTKSKDSETESKNA</sequence>
<dbReference type="EMBL" id="LAZR01015555">
    <property type="protein sequence ID" value="KKM08494.1"/>
    <property type="molecule type" value="Genomic_DNA"/>
</dbReference>
<accession>A0A0F9HZC6</accession>
<comment type="caution">
    <text evidence="2">The sequence shown here is derived from an EMBL/GenBank/DDBJ whole genome shotgun (WGS) entry which is preliminary data.</text>
</comment>
<feature type="compositionally biased region" description="Basic and acidic residues" evidence="1">
    <location>
        <begin position="55"/>
        <end position="69"/>
    </location>
</feature>
<evidence type="ECO:0000313" key="2">
    <source>
        <dbReference type="EMBL" id="KKM08494.1"/>
    </source>
</evidence>
<evidence type="ECO:0000256" key="1">
    <source>
        <dbReference type="SAM" id="MobiDB-lite"/>
    </source>
</evidence>
<organism evidence="2">
    <name type="scientific">marine sediment metagenome</name>
    <dbReference type="NCBI Taxonomy" id="412755"/>
    <lineage>
        <taxon>unclassified sequences</taxon>
        <taxon>metagenomes</taxon>
        <taxon>ecological metagenomes</taxon>
    </lineage>
</organism>